<gene>
    <name evidence="1" type="ORF">JR316_009888</name>
</gene>
<dbReference type="AlphaFoldDB" id="A0A8H7XQX2"/>
<name>A0A8H7XQX2_PSICU</name>
<proteinExistence type="predicted"/>
<sequence length="96" mass="10418">MCWFGGTGYACEVSYGLVFAGLDVTASTSPHHQPQLPTQYVSPPVRAGVHGGVAFLAVAYAAFQVKVKQLQQLWPPAKQFRIVVNCAQTEAPLLWD</sequence>
<accession>A0A8H7XQX2</accession>
<evidence type="ECO:0000313" key="1">
    <source>
        <dbReference type="EMBL" id="KAG5165192.1"/>
    </source>
</evidence>
<comment type="caution">
    <text evidence="1">The sequence shown here is derived from an EMBL/GenBank/DDBJ whole genome shotgun (WGS) entry which is preliminary data.</text>
</comment>
<organism evidence="1">
    <name type="scientific">Psilocybe cubensis</name>
    <name type="common">Psychedelic mushroom</name>
    <name type="synonym">Stropharia cubensis</name>
    <dbReference type="NCBI Taxonomy" id="181762"/>
    <lineage>
        <taxon>Eukaryota</taxon>
        <taxon>Fungi</taxon>
        <taxon>Dikarya</taxon>
        <taxon>Basidiomycota</taxon>
        <taxon>Agaricomycotina</taxon>
        <taxon>Agaricomycetes</taxon>
        <taxon>Agaricomycetidae</taxon>
        <taxon>Agaricales</taxon>
        <taxon>Agaricineae</taxon>
        <taxon>Strophariaceae</taxon>
        <taxon>Psilocybe</taxon>
    </lineage>
</organism>
<dbReference type="EMBL" id="JAFIQS010000010">
    <property type="protein sequence ID" value="KAG5165192.1"/>
    <property type="molecule type" value="Genomic_DNA"/>
</dbReference>
<protein>
    <submittedName>
        <fullName evidence="1">Uncharacterized protein</fullName>
    </submittedName>
</protein>
<reference evidence="1" key="1">
    <citation type="submission" date="2021-02" db="EMBL/GenBank/DDBJ databases">
        <title>Psilocybe cubensis genome.</title>
        <authorList>
            <person name="Mckernan K.J."/>
            <person name="Crawford S."/>
            <person name="Trippe A."/>
            <person name="Kane L.T."/>
            <person name="Mclaughlin S."/>
        </authorList>
    </citation>
    <scope>NUCLEOTIDE SEQUENCE [LARGE SCALE GENOMIC DNA]</scope>
    <source>
        <strain evidence="1">MGC-MH-2018</strain>
    </source>
</reference>